<dbReference type="RefSeq" id="WP_106348876.1">
    <property type="nucleotide sequence ID" value="NZ_PVUE01000007.1"/>
</dbReference>
<evidence type="ECO:0000313" key="2">
    <source>
        <dbReference type="Proteomes" id="UP000237752"/>
    </source>
</evidence>
<proteinExistence type="predicted"/>
<sequence>MTPTDESALYVAFMGHADATAERLVGLHARLLAGELSREQFIALAAALVGRAQAQAYALADLSLAAWVTAQTGTAAPTLGLLASVNVDRLRDGLTTLISVVDHDEPGPRVARYGRAETAGAFQDAYSDGMRSRPEVGGYTRRLNVAACELCHWLYRDGYVWAASKPFHRHPGCGCHPEPVLAL</sequence>
<comment type="caution">
    <text evidence="1">The sequence shown here is derived from an EMBL/GenBank/DDBJ whole genome shotgun (WGS) entry which is preliminary data.</text>
</comment>
<dbReference type="AlphaFoldDB" id="A0A2T0ZZY1"/>
<dbReference type="Proteomes" id="UP000237752">
    <property type="component" value="Unassembled WGS sequence"/>
</dbReference>
<reference evidence="1 2" key="1">
    <citation type="submission" date="2018-03" db="EMBL/GenBank/DDBJ databases">
        <title>Genomic Encyclopedia of Archaeal and Bacterial Type Strains, Phase II (KMG-II): from individual species to whole genera.</title>
        <authorList>
            <person name="Goeker M."/>
        </authorList>
    </citation>
    <scope>NUCLEOTIDE SEQUENCE [LARGE SCALE GENOMIC DNA]</scope>
    <source>
        <strain evidence="1 2">DSM 100065</strain>
    </source>
</reference>
<name>A0A2T0ZZY1_9ACTN</name>
<accession>A0A2T0ZZY1</accession>
<gene>
    <name evidence="1" type="ORF">CLV47_10739</name>
</gene>
<dbReference type="OrthoDB" id="5148145at2"/>
<organism evidence="1 2">
    <name type="scientific">Antricoccus suffuscus</name>
    <dbReference type="NCBI Taxonomy" id="1629062"/>
    <lineage>
        <taxon>Bacteria</taxon>
        <taxon>Bacillati</taxon>
        <taxon>Actinomycetota</taxon>
        <taxon>Actinomycetes</taxon>
        <taxon>Geodermatophilales</taxon>
        <taxon>Antricoccaceae</taxon>
        <taxon>Antricoccus</taxon>
    </lineage>
</organism>
<keyword evidence="2" id="KW-1185">Reference proteome</keyword>
<protein>
    <submittedName>
        <fullName evidence="1">Uncharacterized protein</fullName>
    </submittedName>
</protein>
<evidence type="ECO:0000313" key="1">
    <source>
        <dbReference type="EMBL" id="PRZ41913.1"/>
    </source>
</evidence>
<dbReference type="EMBL" id="PVUE01000007">
    <property type="protein sequence ID" value="PRZ41913.1"/>
    <property type="molecule type" value="Genomic_DNA"/>
</dbReference>